<dbReference type="InterPro" id="IPR005121">
    <property type="entry name" value="Fdx_antiC-bd"/>
</dbReference>
<dbReference type="InterPro" id="IPR005147">
    <property type="entry name" value="tRNA_synthase_B5-dom"/>
</dbReference>
<evidence type="ECO:0000256" key="16">
    <source>
        <dbReference type="ARBA" id="ARBA00023146"/>
    </source>
</evidence>
<dbReference type="SMART" id="SM00874">
    <property type="entry name" value="B5"/>
    <property type="match status" value="1"/>
</dbReference>
<dbReference type="PROSITE" id="PS51447">
    <property type="entry name" value="FDX_ACB"/>
    <property type="match status" value="1"/>
</dbReference>
<dbReference type="FunFam" id="2.40.50.140:FF:000045">
    <property type="entry name" value="Phenylalanine--tRNA ligase beta subunit"/>
    <property type="match status" value="1"/>
</dbReference>
<protein>
    <recommendedName>
        <fullName evidence="6">Phenylalanine--tRNA ligase beta subunit</fullName>
        <ecNumber evidence="5">6.1.1.20</ecNumber>
    </recommendedName>
    <alternativeName>
        <fullName evidence="17">Phenylalanyl-tRNA synthetase beta subunit</fullName>
    </alternativeName>
</protein>
<evidence type="ECO:0000256" key="17">
    <source>
        <dbReference type="ARBA" id="ARBA00033189"/>
    </source>
</evidence>
<feature type="domain" description="FDX-ACB" evidence="20">
    <location>
        <begin position="707"/>
        <end position="800"/>
    </location>
</feature>
<comment type="subunit">
    <text evidence="4">Tetramer of two alpha and two beta subunits.</text>
</comment>
<keyword evidence="14" id="KW-0694">RNA-binding</keyword>
<sequence length="801" mass="83908">MKVPLSLLLEFCDPGLSAEEISSVLALSGTEVERVTRLGVEDSSNFVVGVVLTADQHPDADRLKVCSVDVGAPEPATIVCGAPNVDAGQTVAVALPGAVMPGGMTIKKAKLRGVESSGMICAEDELGLGKGHQGILVLPNTAGPAGRPLGEVLPLDETVLELEITPNRPDCLGVYGVARELHAATGAELKPAPWERDLGSGGDLDGIQVSVEDSDQCPIFTARIYEGLSAAVTPPAIAAHLTAAGMRPISPVVDITNYVMLVIGEPLHAFDLDKIEGGLTVRPAVAGETVATLDGEDRTLIEGETIIADVGGPTSIAGVMGGARSEVGWETTRVLLEAATWHGPSINRTSARLGLRSEASGRFEKGLAPVLASRGQAFASQLFEQIYGVTPVAGTVAIGAVGEATTVKLSHHKVNSLMGSQLTAERISAPLERLGFTVALDGDEFSVGVPLDRLDVTRDVDVIEEIARIDGLEKLEATIPTSGAGGGRLTRDQRIRRQVQDALVSAGCFEAAGWSFCAPGLSDRLRLAADDPRRNAITLVNPMSSEESILRTTLLGSLLDSAARNAARGASAIRLFETGPVYLPSEDGLSDEPQRFGAVLCGPATQPDWRNASPDDVDVHGAIGVIGGVLDSLHCQWKIVPATEPEPFLHPGRSGVIEIAGRPAGWVGDLHPLVSAEWGLDGGVAFEVDLDAVISASPEVLHYWAVSAHPMVGQDLAVVVDAGVSAAELIEIAEEVGSPELESVVVFDIYRGEQLGENAVSVGLRFVFRADDRTLTEEEASAVRQRILDALQDRKGAQSRG</sequence>
<dbReference type="InterPro" id="IPR002547">
    <property type="entry name" value="tRNA-bd_dom"/>
</dbReference>
<evidence type="ECO:0000256" key="11">
    <source>
        <dbReference type="ARBA" id="ARBA00022741"/>
    </source>
</evidence>
<dbReference type="HAMAP" id="MF_00283">
    <property type="entry name" value="Phe_tRNA_synth_beta1"/>
    <property type="match status" value="1"/>
</dbReference>
<name>A0A6J7EJF7_9ZZZZ</name>
<dbReference type="AlphaFoldDB" id="A0A6J7EJF7"/>
<evidence type="ECO:0000256" key="9">
    <source>
        <dbReference type="ARBA" id="ARBA00022598"/>
    </source>
</evidence>
<accession>A0A6J7EJF7</accession>
<comment type="catalytic activity">
    <reaction evidence="18">
        <text>tRNA(Phe) + L-phenylalanine + ATP = L-phenylalanyl-tRNA(Phe) + AMP + diphosphate + H(+)</text>
        <dbReference type="Rhea" id="RHEA:19413"/>
        <dbReference type="Rhea" id="RHEA-COMP:9668"/>
        <dbReference type="Rhea" id="RHEA-COMP:9699"/>
        <dbReference type="ChEBI" id="CHEBI:15378"/>
        <dbReference type="ChEBI" id="CHEBI:30616"/>
        <dbReference type="ChEBI" id="CHEBI:33019"/>
        <dbReference type="ChEBI" id="CHEBI:58095"/>
        <dbReference type="ChEBI" id="CHEBI:78442"/>
        <dbReference type="ChEBI" id="CHEBI:78531"/>
        <dbReference type="ChEBI" id="CHEBI:456215"/>
        <dbReference type="EC" id="6.1.1.20"/>
    </reaction>
</comment>
<dbReference type="PROSITE" id="PS50886">
    <property type="entry name" value="TRBD"/>
    <property type="match status" value="1"/>
</dbReference>
<dbReference type="InterPro" id="IPR020825">
    <property type="entry name" value="Phe-tRNA_synthase-like_B3/B4"/>
</dbReference>
<keyword evidence="7" id="KW-0963">Cytoplasm</keyword>
<dbReference type="Pfam" id="PF03483">
    <property type="entry name" value="B3_4"/>
    <property type="match status" value="1"/>
</dbReference>
<evidence type="ECO:0000256" key="5">
    <source>
        <dbReference type="ARBA" id="ARBA00012814"/>
    </source>
</evidence>
<dbReference type="NCBIfam" id="TIGR00472">
    <property type="entry name" value="pheT_bact"/>
    <property type="match status" value="1"/>
</dbReference>
<dbReference type="Gene3D" id="3.30.70.380">
    <property type="entry name" value="Ferrodoxin-fold anticodon-binding domain"/>
    <property type="match status" value="1"/>
</dbReference>
<evidence type="ECO:0000256" key="14">
    <source>
        <dbReference type="ARBA" id="ARBA00022884"/>
    </source>
</evidence>
<evidence type="ECO:0000256" key="4">
    <source>
        <dbReference type="ARBA" id="ARBA00011209"/>
    </source>
</evidence>
<dbReference type="SUPFAM" id="SSF55681">
    <property type="entry name" value="Class II aaRS and biotin synthetases"/>
    <property type="match status" value="1"/>
</dbReference>
<dbReference type="InterPro" id="IPR009061">
    <property type="entry name" value="DNA-bd_dom_put_sf"/>
</dbReference>
<keyword evidence="13" id="KW-0460">Magnesium</keyword>
<evidence type="ECO:0000256" key="13">
    <source>
        <dbReference type="ARBA" id="ARBA00022842"/>
    </source>
</evidence>
<dbReference type="InterPro" id="IPR004532">
    <property type="entry name" value="Phe-tRNA-ligase_IIc_bsu_bact"/>
</dbReference>
<dbReference type="SMART" id="SM00896">
    <property type="entry name" value="FDX-ACB"/>
    <property type="match status" value="1"/>
</dbReference>
<dbReference type="SUPFAM" id="SSF56037">
    <property type="entry name" value="PheT/TilS domain"/>
    <property type="match status" value="1"/>
</dbReference>
<proteinExistence type="inferred from homology"/>
<keyword evidence="15" id="KW-0648">Protein biosynthesis</keyword>
<dbReference type="EMBL" id="CAFBLU010000037">
    <property type="protein sequence ID" value="CAB4881485.1"/>
    <property type="molecule type" value="Genomic_DNA"/>
</dbReference>
<feature type="domain" description="B5" evidence="21">
    <location>
        <begin position="402"/>
        <end position="477"/>
    </location>
</feature>
<evidence type="ECO:0000313" key="22">
    <source>
        <dbReference type="EMBL" id="CAB4881485.1"/>
    </source>
</evidence>
<dbReference type="GO" id="GO:0000049">
    <property type="term" value="F:tRNA binding"/>
    <property type="evidence" value="ECO:0007669"/>
    <property type="project" value="UniProtKB-KW"/>
</dbReference>
<dbReference type="PANTHER" id="PTHR10947">
    <property type="entry name" value="PHENYLALANYL-TRNA SYNTHETASE BETA CHAIN AND LEUCINE-RICH REPEAT-CONTAINING PROTEIN 47"/>
    <property type="match status" value="1"/>
</dbReference>
<evidence type="ECO:0000256" key="7">
    <source>
        <dbReference type="ARBA" id="ARBA00022490"/>
    </source>
</evidence>
<organism evidence="22">
    <name type="scientific">freshwater metagenome</name>
    <dbReference type="NCBI Taxonomy" id="449393"/>
    <lineage>
        <taxon>unclassified sequences</taxon>
        <taxon>metagenomes</taxon>
        <taxon>ecological metagenomes</taxon>
    </lineage>
</organism>
<dbReference type="GO" id="GO:0005524">
    <property type="term" value="F:ATP binding"/>
    <property type="evidence" value="ECO:0007669"/>
    <property type="project" value="UniProtKB-KW"/>
</dbReference>
<dbReference type="GO" id="GO:0004826">
    <property type="term" value="F:phenylalanine-tRNA ligase activity"/>
    <property type="evidence" value="ECO:0007669"/>
    <property type="project" value="UniProtKB-EC"/>
</dbReference>
<dbReference type="Pfam" id="PF03147">
    <property type="entry name" value="FDX-ACB"/>
    <property type="match status" value="1"/>
</dbReference>
<dbReference type="SMART" id="SM00873">
    <property type="entry name" value="B3_4"/>
    <property type="match status" value="1"/>
</dbReference>
<evidence type="ECO:0000259" key="21">
    <source>
        <dbReference type="PROSITE" id="PS51483"/>
    </source>
</evidence>
<evidence type="ECO:0000256" key="1">
    <source>
        <dbReference type="ARBA" id="ARBA00001946"/>
    </source>
</evidence>
<comment type="similarity">
    <text evidence="3">Belongs to the phenylalanyl-tRNA synthetase beta subunit family. Type 1 subfamily.</text>
</comment>
<dbReference type="SUPFAM" id="SSF50249">
    <property type="entry name" value="Nucleic acid-binding proteins"/>
    <property type="match status" value="1"/>
</dbReference>
<dbReference type="Pfam" id="PF01588">
    <property type="entry name" value="tRNA_bind"/>
    <property type="match status" value="1"/>
</dbReference>
<dbReference type="SUPFAM" id="SSF46955">
    <property type="entry name" value="Putative DNA-binding domain"/>
    <property type="match status" value="1"/>
</dbReference>
<evidence type="ECO:0000256" key="12">
    <source>
        <dbReference type="ARBA" id="ARBA00022840"/>
    </source>
</evidence>
<evidence type="ECO:0000259" key="19">
    <source>
        <dbReference type="PROSITE" id="PS50886"/>
    </source>
</evidence>
<dbReference type="InterPro" id="IPR033714">
    <property type="entry name" value="tRNA_bind_bactPheRS"/>
</dbReference>
<keyword evidence="16" id="KW-0030">Aminoacyl-tRNA synthetase</keyword>
<keyword evidence="9" id="KW-0436">Ligase</keyword>
<feature type="domain" description="TRNA-binding" evidence="19">
    <location>
        <begin position="40"/>
        <end position="150"/>
    </location>
</feature>
<dbReference type="InterPro" id="IPR012340">
    <property type="entry name" value="NA-bd_OB-fold"/>
</dbReference>
<dbReference type="Pfam" id="PF17759">
    <property type="entry name" value="tRNA_synthFbeta"/>
    <property type="match status" value="1"/>
</dbReference>
<dbReference type="CDD" id="cd00769">
    <property type="entry name" value="PheRS_beta_core"/>
    <property type="match status" value="1"/>
</dbReference>
<dbReference type="SUPFAM" id="SSF54991">
    <property type="entry name" value="Anticodon-binding domain of PheRS"/>
    <property type="match status" value="1"/>
</dbReference>
<dbReference type="PROSITE" id="PS51483">
    <property type="entry name" value="B5"/>
    <property type="match status" value="1"/>
</dbReference>
<dbReference type="GO" id="GO:0009328">
    <property type="term" value="C:phenylalanine-tRNA ligase complex"/>
    <property type="evidence" value="ECO:0007669"/>
    <property type="project" value="TreeGrafter"/>
</dbReference>
<dbReference type="Gene3D" id="2.40.50.140">
    <property type="entry name" value="Nucleic acid-binding proteins"/>
    <property type="match status" value="1"/>
</dbReference>
<dbReference type="InterPro" id="IPR036690">
    <property type="entry name" value="Fdx_antiC-bd_sf"/>
</dbReference>
<dbReference type="InterPro" id="IPR041616">
    <property type="entry name" value="PheRS_beta_core"/>
</dbReference>
<comment type="subcellular location">
    <subcellularLocation>
        <location evidence="2">Cytoplasm</location>
    </subcellularLocation>
</comment>
<evidence type="ECO:0000256" key="8">
    <source>
        <dbReference type="ARBA" id="ARBA00022555"/>
    </source>
</evidence>
<dbReference type="Gene3D" id="3.50.40.10">
    <property type="entry name" value="Phenylalanyl-trna Synthetase, Chain B, domain 3"/>
    <property type="match status" value="1"/>
</dbReference>
<dbReference type="NCBIfam" id="NF045760">
    <property type="entry name" value="YtpR"/>
    <property type="match status" value="1"/>
</dbReference>
<dbReference type="InterPro" id="IPR045864">
    <property type="entry name" value="aa-tRNA-synth_II/BPL/LPL"/>
</dbReference>
<dbReference type="InterPro" id="IPR045060">
    <property type="entry name" value="Phe-tRNA-ligase_IIc_bsu"/>
</dbReference>
<dbReference type="Gene3D" id="3.30.930.10">
    <property type="entry name" value="Bira Bifunctional Protein, Domain 2"/>
    <property type="match status" value="1"/>
</dbReference>
<evidence type="ECO:0000256" key="18">
    <source>
        <dbReference type="ARBA" id="ARBA00049255"/>
    </source>
</evidence>
<dbReference type="CDD" id="cd02796">
    <property type="entry name" value="tRNA_bind_bactPheRS"/>
    <property type="match status" value="1"/>
</dbReference>
<dbReference type="Pfam" id="PF03484">
    <property type="entry name" value="B5"/>
    <property type="match status" value="1"/>
</dbReference>
<dbReference type="GO" id="GO:0006432">
    <property type="term" value="P:phenylalanyl-tRNA aminoacylation"/>
    <property type="evidence" value="ECO:0007669"/>
    <property type="project" value="InterPro"/>
</dbReference>
<dbReference type="Gene3D" id="3.30.56.10">
    <property type="match status" value="2"/>
</dbReference>
<keyword evidence="12" id="KW-0067">ATP-binding</keyword>
<gene>
    <name evidence="22" type="ORF">UFOPK3444_01472</name>
</gene>
<comment type="cofactor">
    <cofactor evidence="1">
        <name>Mg(2+)</name>
        <dbReference type="ChEBI" id="CHEBI:18420"/>
    </cofactor>
</comment>
<evidence type="ECO:0000259" key="20">
    <source>
        <dbReference type="PROSITE" id="PS51447"/>
    </source>
</evidence>
<evidence type="ECO:0000256" key="3">
    <source>
        <dbReference type="ARBA" id="ARBA00008653"/>
    </source>
</evidence>
<evidence type="ECO:0000256" key="10">
    <source>
        <dbReference type="ARBA" id="ARBA00022723"/>
    </source>
</evidence>
<dbReference type="EC" id="6.1.1.20" evidence="5"/>
<dbReference type="GO" id="GO:0000287">
    <property type="term" value="F:magnesium ion binding"/>
    <property type="evidence" value="ECO:0007669"/>
    <property type="project" value="InterPro"/>
</dbReference>
<dbReference type="InterPro" id="IPR005146">
    <property type="entry name" value="B3/B4_tRNA-bd"/>
</dbReference>
<keyword evidence="8" id="KW-0820">tRNA-binding</keyword>
<dbReference type="PANTHER" id="PTHR10947:SF0">
    <property type="entry name" value="PHENYLALANINE--TRNA LIGASE BETA SUBUNIT"/>
    <property type="match status" value="1"/>
</dbReference>
<reference evidence="22" key="1">
    <citation type="submission" date="2020-05" db="EMBL/GenBank/DDBJ databases">
        <authorList>
            <person name="Chiriac C."/>
            <person name="Salcher M."/>
            <person name="Ghai R."/>
            <person name="Kavagutti S V."/>
        </authorList>
    </citation>
    <scope>NUCLEOTIDE SEQUENCE</scope>
</reference>
<evidence type="ECO:0000256" key="6">
    <source>
        <dbReference type="ARBA" id="ARBA00017032"/>
    </source>
</evidence>
<keyword evidence="10" id="KW-0479">Metal-binding</keyword>
<evidence type="ECO:0000256" key="2">
    <source>
        <dbReference type="ARBA" id="ARBA00004496"/>
    </source>
</evidence>
<evidence type="ECO:0000256" key="15">
    <source>
        <dbReference type="ARBA" id="ARBA00022917"/>
    </source>
</evidence>
<keyword evidence="11" id="KW-0547">Nucleotide-binding</keyword>